<dbReference type="Proteomes" id="UP000295063">
    <property type="component" value="Unassembled WGS sequence"/>
</dbReference>
<evidence type="ECO:0000256" key="1">
    <source>
        <dbReference type="SAM" id="Phobius"/>
    </source>
</evidence>
<sequence length="129" mass="13826">MLAVDMIGLTMTICLIGLRYPHLVLGAAIIHDMGRVLMALFLHGNIETIVAAGAFGTADVSNLNSVLKNALIVLSGPLVNYMVSATVGGIERERTGNLLNPCAVLTSSFAVINLRMAILSFLVNIWHFF</sequence>
<keyword evidence="3" id="KW-1185">Reference proteome</keyword>
<evidence type="ECO:0000313" key="2">
    <source>
        <dbReference type="EMBL" id="TCL40073.1"/>
    </source>
</evidence>
<organism evidence="2 3">
    <name type="scientific">Anaerospora hongkongensis</name>
    <dbReference type="NCBI Taxonomy" id="244830"/>
    <lineage>
        <taxon>Bacteria</taxon>
        <taxon>Bacillati</taxon>
        <taxon>Bacillota</taxon>
        <taxon>Negativicutes</taxon>
        <taxon>Selenomonadales</taxon>
        <taxon>Sporomusaceae</taxon>
        <taxon>Anaerospora</taxon>
    </lineage>
</organism>
<protein>
    <submittedName>
        <fullName evidence="2">Uncharacterized protein</fullName>
    </submittedName>
</protein>
<dbReference type="AlphaFoldDB" id="A0A4V2Q939"/>
<keyword evidence="1" id="KW-0812">Transmembrane</keyword>
<feature type="transmembrane region" description="Helical" evidence="1">
    <location>
        <begin position="102"/>
        <end position="126"/>
    </location>
</feature>
<keyword evidence="1" id="KW-0472">Membrane</keyword>
<reference evidence="2 3" key="1">
    <citation type="submission" date="2019-03" db="EMBL/GenBank/DDBJ databases">
        <title>Genomic Encyclopedia of Type Strains, Phase IV (KMG-IV): sequencing the most valuable type-strain genomes for metagenomic binning, comparative biology and taxonomic classification.</title>
        <authorList>
            <person name="Goeker M."/>
        </authorList>
    </citation>
    <scope>NUCLEOTIDE SEQUENCE [LARGE SCALE GENOMIC DNA]</scope>
    <source>
        <strain evidence="2 3">DSM 15969</strain>
    </source>
</reference>
<dbReference type="EMBL" id="SLUI01000001">
    <property type="protein sequence ID" value="TCL40073.1"/>
    <property type="molecule type" value="Genomic_DNA"/>
</dbReference>
<evidence type="ECO:0000313" key="3">
    <source>
        <dbReference type="Proteomes" id="UP000295063"/>
    </source>
</evidence>
<feature type="transmembrane region" description="Helical" evidence="1">
    <location>
        <begin position="70"/>
        <end position="90"/>
    </location>
</feature>
<dbReference type="OrthoDB" id="1682170at2"/>
<accession>A0A4V2Q939</accession>
<keyword evidence="1" id="KW-1133">Transmembrane helix</keyword>
<comment type="caution">
    <text evidence="2">The sequence shown here is derived from an EMBL/GenBank/DDBJ whole genome shotgun (WGS) entry which is preliminary data.</text>
</comment>
<name>A0A4V2Q939_9FIRM</name>
<dbReference type="RefSeq" id="WP_132074391.1">
    <property type="nucleotide sequence ID" value="NZ_DAIMLW010000396.1"/>
</dbReference>
<gene>
    <name evidence="2" type="ORF">EV210_101274</name>
</gene>
<proteinExistence type="predicted"/>